<accession>A0AAE0X2Q6</accession>
<reference evidence="4" key="1">
    <citation type="journal article" date="2023" name="Mol. Phylogenet. Evol.">
        <title>Genome-scale phylogeny and comparative genomics of the fungal order Sordariales.</title>
        <authorList>
            <person name="Hensen N."/>
            <person name="Bonometti L."/>
            <person name="Westerberg I."/>
            <person name="Brannstrom I.O."/>
            <person name="Guillou S."/>
            <person name="Cros-Aarteil S."/>
            <person name="Calhoun S."/>
            <person name="Haridas S."/>
            <person name="Kuo A."/>
            <person name="Mondo S."/>
            <person name="Pangilinan J."/>
            <person name="Riley R."/>
            <person name="LaButti K."/>
            <person name="Andreopoulos B."/>
            <person name="Lipzen A."/>
            <person name="Chen C."/>
            <person name="Yan M."/>
            <person name="Daum C."/>
            <person name="Ng V."/>
            <person name="Clum A."/>
            <person name="Steindorff A."/>
            <person name="Ohm R.A."/>
            <person name="Martin F."/>
            <person name="Silar P."/>
            <person name="Natvig D.O."/>
            <person name="Lalanne C."/>
            <person name="Gautier V."/>
            <person name="Ament-Velasquez S.L."/>
            <person name="Kruys A."/>
            <person name="Hutchinson M.I."/>
            <person name="Powell A.J."/>
            <person name="Barry K."/>
            <person name="Miller A.N."/>
            <person name="Grigoriev I.V."/>
            <person name="Debuchy R."/>
            <person name="Gladieux P."/>
            <person name="Hiltunen Thoren M."/>
            <person name="Johannesson H."/>
        </authorList>
    </citation>
    <scope>NUCLEOTIDE SEQUENCE</scope>
    <source>
        <strain evidence="4">CBS 314.62</strain>
    </source>
</reference>
<comment type="caution">
    <text evidence="4">The sequence shown here is derived from an EMBL/GenBank/DDBJ whole genome shotgun (WGS) entry which is preliminary data.</text>
</comment>
<feature type="region of interest" description="Disordered" evidence="1">
    <location>
        <begin position="40"/>
        <end position="60"/>
    </location>
</feature>
<dbReference type="InterPro" id="IPR056632">
    <property type="entry name" value="DUF7730"/>
</dbReference>
<name>A0AAE0X2Q6_9PEZI</name>
<protein>
    <recommendedName>
        <fullName evidence="3">DUF7730 domain-containing protein</fullName>
    </recommendedName>
</protein>
<proteinExistence type="predicted"/>
<keyword evidence="2" id="KW-1133">Transmembrane helix</keyword>
<reference evidence="4" key="2">
    <citation type="submission" date="2023-06" db="EMBL/GenBank/DDBJ databases">
        <authorList>
            <consortium name="Lawrence Berkeley National Laboratory"/>
            <person name="Haridas S."/>
            <person name="Hensen N."/>
            <person name="Bonometti L."/>
            <person name="Westerberg I."/>
            <person name="Brannstrom I.O."/>
            <person name="Guillou S."/>
            <person name="Cros-Aarteil S."/>
            <person name="Calhoun S."/>
            <person name="Kuo A."/>
            <person name="Mondo S."/>
            <person name="Pangilinan J."/>
            <person name="Riley R."/>
            <person name="Labutti K."/>
            <person name="Andreopoulos B."/>
            <person name="Lipzen A."/>
            <person name="Chen C."/>
            <person name="Yanf M."/>
            <person name="Daum C."/>
            <person name="Ng V."/>
            <person name="Clum A."/>
            <person name="Steindorff A."/>
            <person name="Ohm R."/>
            <person name="Martin F."/>
            <person name="Silar P."/>
            <person name="Natvig D."/>
            <person name="Lalanne C."/>
            <person name="Gautier V."/>
            <person name="Ament-Velasquez S.L."/>
            <person name="Kruys A."/>
            <person name="Hutchinson M.I."/>
            <person name="Powell A.J."/>
            <person name="Barry K."/>
            <person name="Miller A.N."/>
            <person name="Grigoriev I.V."/>
            <person name="Debuchy R."/>
            <person name="Gladieux P."/>
            <person name="Thoren M.H."/>
            <person name="Johannesson H."/>
        </authorList>
    </citation>
    <scope>NUCLEOTIDE SEQUENCE</scope>
    <source>
        <strain evidence="4">CBS 314.62</strain>
    </source>
</reference>
<dbReference type="PANTHER" id="PTHR38790">
    <property type="entry name" value="2EXR DOMAIN-CONTAINING PROTEIN-RELATED"/>
    <property type="match status" value="1"/>
</dbReference>
<organism evidence="4 5">
    <name type="scientific">Podospora appendiculata</name>
    <dbReference type="NCBI Taxonomy" id="314037"/>
    <lineage>
        <taxon>Eukaryota</taxon>
        <taxon>Fungi</taxon>
        <taxon>Dikarya</taxon>
        <taxon>Ascomycota</taxon>
        <taxon>Pezizomycotina</taxon>
        <taxon>Sordariomycetes</taxon>
        <taxon>Sordariomycetidae</taxon>
        <taxon>Sordariales</taxon>
        <taxon>Podosporaceae</taxon>
        <taxon>Podospora</taxon>
    </lineage>
</organism>
<sequence>MDALRRMVNRKTIRRQQIAEHIDALEADIRPAHALDYLPTLPSPRRPLTPDPPNATASASPSPLLALPYELRHAIYLLALNAPREIHIDMRYTQATPARPHTTLGAYLHARRWQWRVSTCHRQPGADPAHDRCDFGGSWPTACDMHATPCVLGPEPLALMRACRQLYREVGALLYAANTFHVVTGSVLLYAPRLLLPSWTAHVTSLIFAVSANSVENYAREHLRIEPGWSAYVRLLEALPRAFPGLKSLEVIALATQRLLFLRYPESPGWFNPLWFLGMALLGPMDELVREYGGRLRECSFVLERLVFQRLVEGMGVDEGEITGQFTTVSSRRFWREVDGEGEGKGAEMGYWIRGVLSRVELWSLPEIEYPPVIHNPLA</sequence>
<dbReference type="PANTHER" id="PTHR38790:SF4">
    <property type="entry name" value="2EXR DOMAIN-CONTAINING PROTEIN"/>
    <property type="match status" value="1"/>
</dbReference>
<evidence type="ECO:0000256" key="2">
    <source>
        <dbReference type="SAM" id="Phobius"/>
    </source>
</evidence>
<feature type="domain" description="DUF7730" evidence="3">
    <location>
        <begin position="61"/>
        <end position="223"/>
    </location>
</feature>
<evidence type="ECO:0000313" key="4">
    <source>
        <dbReference type="EMBL" id="KAK3683393.1"/>
    </source>
</evidence>
<evidence type="ECO:0000313" key="5">
    <source>
        <dbReference type="Proteomes" id="UP001270362"/>
    </source>
</evidence>
<gene>
    <name evidence="4" type="ORF">B0T22DRAFT_483256</name>
</gene>
<feature type="transmembrane region" description="Helical" evidence="2">
    <location>
        <begin position="170"/>
        <end position="190"/>
    </location>
</feature>
<dbReference type="Pfam" id="PF24864">
    <property type="entry name" value="DUF7730"/>
    <property type="match status" value="1"/>
</dbReference>
<evidence type="ECO:0000259" key="3">
    <source>
        <dbReference type="Pfam" id="PF24864"/>
    </source>
</evidence>
<keyword evidence="5" id="KW-1185">Reference proteome</keyword>
<evidence type="ECO:0000256" key="1">
    <source>
        <dbReference type="SAM" id="MobiDB-lite"/>
    </source>
</evidence>
<dbReference type="EMBL" id="JAULSO010000004">
    <property type="protein sequence ID" value="KAK3683393.1"/>
    <property type="molecule type" value="Genomic_DNA"/>
</dbReference>
<dbReference type="AlphaFoldDB" id="A0AAE0X2Q6"/>
<dbReference type="Proteomes" id="UP001270362">
    <property type="component" value="Unassembled WGS sequence"/>
</dbReference>
<keyword evidence="2" id="KW-0472">Membrane</keyword>
<keyword evidence="2" id="KW-0812">Transmembrane</keyword>
<feature type="compositionally biased region" description="Pro residues" evidence="1">
    <location>
        <begin position="41"/>
        <end position="53"/>
    </location>
</feature>